<dbReference type="OrthoDB" id="9781752at2"/>
<accession>A0A150L6D1</accession>
<gene>
    <name evidence="1" type="ORF">B4102_0464</name>
</gene>
<dbReference type="SUPFAM" id="SSF52540">
    <property type="entry name" value="P-loop containing nucleoside triphosphate hydrolases"/>
    <property type="match status" value="3"/>
</dbReference>
<dbReference type="PATRIC" id="fig|46224.3.peg.2681"/>
<dbReference type="STRING" id="46224.B4102_0464"/>
<evidence type="ECO:0000313" key="2">
    <source>
        <dbReference type="Proteomes" id="UP000075666"/>
    </source>
</evidence>
<evidence type="ECO:0008006" key="3">
    <source>
        <dbReference type="Google" id="ProtNLM"/>
    </source>
</evidence>
<dbReference type="EMBL" id="LQYN01000039">
    <property type="protein sequence ID" value="KYD07830.1"/>
    <property type="molecule type" value="Genomic_DNA"/>
</dbReference>
<name>A0A150L6D1_9BACI</name>
<dbReference type="AlphaFoldDB" id="A0A150L6D1"/>
<protein>
    <recommendedName>
        <fullName evidence="3">ATPase</fullName>
    </recommendedName>
</protein>
<sequence length="368" mass="41588">MAGKVLNYYAGGNTGRGFYNLFDSNLKGLERLFILKGGPGTGKSSMMKRLADEWGHKGYDLEIIHCSSDNGSIDGVVIPKLKFGIVDGTAPHIIEPTAPGAIEEYVNVGRAWDSEKLQQHKERIISLHHEVSNAFQLAYDTFAKGLEEHDQLEEIYFKEMDFAKANQLTNELIQQIFPEEKLSKQADVRHRFLGAATPEGAADFIPNITDGLQKRYFLKGRAGTGKSTFLKKIAAAAEERGFDTEIYHCGFDPNSIDMVVVRELSFAIFDSTDPHEYFPDRDGDEIVDLYLAAVTPGTDEKYSIEIDEAHKRYKDKMKEGTAYLAKAKTLHDELEKYYVEAMDFTIIDRIYEEINNEIIHLESKLSYD</sequence>
<reference evidence="1 2" key="1">
    <citation type="submission" date="2016-01" db="EMBL/GenBank/DDBJ databases">
        <title>Genome Sequences of Twelve Sporeforming Bacillus Species Isolated from Foods.</title>
        <authorList>
            <person name="Berendsen E.M."/>
            <person name="Wells-Bennik M.H."/>
            <person name="Krawcyk A.O."/>
            <person name="De Jong A."/>
            <person name="Holsappel S."/>
            <person name="Eijlander R.T."/>
            <person name="Kuipers O.P."/>
        </authorList>
    </citation>
    <scope>NUCLEOTIDE SEQUENCE [LARGE SCALE GENOMIC DNA]</scope>
    <source>
        <strain evidence="1 2">B4102</strain>
    </source>
</reference>
<dbReference type="RefSeq" id="WP_066230536.1">
    <property type="nucleotide sequence ID" value="NZ_JARMRW010000036.1"/>
</dbReference>
<proteinExistence type="predicted"/>
<dbReference type="InterPro" id="IPR027417">
    <property type="entry name" value="P-loop_NTPase"/>
</dbReference>
<evidence type="ECO:0000313" key="1">
    <source>
        <dbReference type="EMBL" id="KYD07830.1"/>
    </source>
</evidence>
<dbReference type="Gene3D" id="3.40.50.300">
    <property type="entry name" value="P-loop containing nucleotide triphosphate hydrolases"/>
    <property type="match status" value="1"/>
</dbReference>
<comment type="caution">
    <text evidence="1">The sequence shown here is derived from an EMBL/GenBank/DDBJ whole genome shotgun (WGS) entry which is preliminary data.</text>
</comment>
<organism evidence="1 2">
    <name type="scientific">Heyndrickxia sporothermodurans</name>
    <dbReference type="NCBI Taxonomy" id="46224"/>
    <lineage>
        <taxon>Bacteria</taxon>
        <taxon>Bacillati</taxon>
        <taxon>Bacillota</taxon>
        <taxon>Bacilli</taxon>
        <taxon>Bacillales</taxon>
        <taxon>Bacillaceae</taxon>
        <taxon>Heyndrickxia</taxon>
    </lineage>
</organism>
<dbReference type="Proteomes" id="UP000075666">
    <property type="component" value="Unassembled WGS sequence"/>
</dbReference>
<keyword evidence="2" id="KW-1185">Reference proteome</keyword>